<proteinExistence type="predicted"/>
<keyword evidence="2" id="KW-1185">Reference proteome</keyword>
<sequence length="90" mass="10718">MSQVNRASPAVYTSIYMRCIFIAELSDFVVGLKAQEKRWQATKIRCWTDDDPDFTSEMMELLMCRTLMEDLDKYLARRVRMSRRKEEALQ</sequence>
<protein>
    <submittedName>
        <fullName evidence="1">Uncharacterized protein</fullName>
    </submittedName>
</protein>
<dbReference type="AlphaFoldDB" id="A0A139IFX0"/>
<gene>
    <name evidence="1" type="ORF">AC579_1390</name>
</gene>
<name>A0A139IFX0_9PEZI</name>
<dbReference type="EMBL" id="LFZO01000112">
    <property type="protein sequence ID" value="KXT13545.1"/>
    <property type="molecule type" value="Genomic_DNA"/>
</dbReference>
<evidence type="ECO:0000313" key="2">
    <source>
        <dbReference type="Proteomes" id="UP000073492"/>
    </source>
</evidence>
<dbReference type="Proteomes" id="UP000073492">
    <property type="component" value="Unassembled WGS sequence"/>
</dbReference>
<evidence type="ECO:0000313" key="1">
    <source>
        <dbReference type="EMBL" id="KXT13545.1"/>
    </source>
</evidence>
<accession>A0A139IFX0</accession>
<comment type="caution">
    <text evidence="1">The sequence shown here is derived from an EMBL/GenBank/DDBJ whole genome shotgun (WGS) entry which is preliminary data.</text>
</comment>
<reference evidence="1 2" key="1">
    <citation type="submission" date="2015-07" db="EMBL/GenBank/DDBJ databases">
        <title>Comparative genomics of the Sigatoka disease complex on banana suggests a link between parallel evolutionary changes in Pseudocercospora fijiensis and Pseudocercospora eumusae and increased virulence on the banana host.</title>
        <authorList>
            <person name="Chang T.-C."/>
            <person name="Salvucci A."/>
            <person name="Crous P.W."/>
            <person name="Stergiopoulos I."/>
        </authorList>
    </citation>
    <scope>NUCLEOTIDE SEQUENCE [LARGE SCALE GENOMIC DNA]</scope>
    <source>
        <strain evidence="1 2">CBS 116634</strain>
    </source>
</reference>
<organism evidence="1 2">
    <name type="scientific">Pseudocercospora musae</name>
    <dbReference type="NCBI Taxonomy" id="113226"/>
    <lineage>
        <taxon>Eukaryota</taxon>
        <taxon>Fungi</taxon>
        <taxon>Dikarya</taxon>
        <taxon>Ascomycota</taxon>
        <taxon>Pezizomycotina</taxon>
        <taxon>Dothideomycetes</taxon>
        <taxon>Dothideomycetidae</taxon>
        <taxon>Mycosphaerellales</taxon>
        <taxon>Mycosphaerellaceae</taxon>
        <taxon>Pseudocercospora</taxon>
    </lineage>
</organism>